<comment type="caution">
    <text evidence="1">The sequence shown here is derived from an EMBL/GenBank/DDBJ whole genome shotgun (WGS) entry which is preliminary data.</text>
</comment>
<evidence type="ECO:0000313" key="1">
    <source>
        <dbReference type="EMBL" id="MBB5938606.1"/>
    </source>
</evidence>
<dbReference type="AlphaFoldDB" id="A0A7W9QE36"/>
<dbReference type="RefSeq" id="WP_184576489.1">
    <property type="nucleotide sequence ID" value="NZ_JACHJL010000017.1"/>
</dbReference>
<organism evidence="1 2">
    <name type="scientific">Streptomyces zagrosensis</name>
    <dbReference type="NCBI Taxonomy" id="1042984"/>
    <lineage>
        <taxon>Bacteria</taxon>
        <taxon>Bacillati</taxon>
        <taxon>Actinomycetota</taxon>
        <taxon>Actinomycetes</taxon>
        <taxon>Kitasatosporales</taxon>
        <taxon>Streptomycetaceae</taxon>
        <taxon>Streptomyces</taxon>
    </lineage>
</organism>
<reference evidence="1 2" key="1">
    <citation type="submission" date="2020-08" db="EMBL/GenBank/DDBJ databases">
        <title>Genomic Encyclopedia of Type Strains, Phase III (KMG-III): the genomes of soil and plant-associated and newly described type strains.</title>
        <authorList>
            <person name="Whitman W."/>
        </authorList>
    </citation>
    <scope>NUCLEOTIDE SEQUENCE [LARGE SCALE GENOMIC DNA]</scope>
    <source>
        <strain evidence="1 2">CECT 8305</strain>
    </source>
</reference>
<sequence>MSPLDSPWQDTITERDGWRQRAANLKGEKDHPFAVDYPVCHRYHQSPSYSPARARAGTVT</sequence>
<protein>
    <submittedName>
        <fullName evidence="1">Uncharacterized protein</fullName>
    </submittedName>
</protein>
<accession>A0A7W9QE36</accession>
<dbReference type="EMBL" id="JACHJL010000017">
    <property type="protein sequence ID" value="MBB5938606.1"/>
    <property type="molecule type" value="Genomic_DNA"/>
</dbReference>
<keyword evidence="2" id="KW-1185">Reference proteome</keyword>
<proteinExistence type="predicted"/>
<evidence type="ECO:0000313" key="2">
    <source>
        <dbReference type="Proteomes" id="UP000588098"/>
    </source>
</evidence>
<gene>
    <name evidence="1" type="ORF">FHS42_005695</name>
</gene>
<name>A0A7W9QE36_9ACTN</name>
<dbReference type="Proteomes" id="UP000588098">
    <property type="component" value="Unassembled WGS sequence"/>
</dbReference>